<dbReference type="AlphaFoldDB" id="A0A0A9EDB1"/>
<reference evidence="1" key="1">
    <citation type="submission" date="2014-09" db="EMBL/GenBank/DDBJ databases">
        <authorList>
            <person name="Magalhaes I.L.F."/>
            <person name="Oliveira U."/>
            <person name="Santos F.R."/>
            <person name="Vidigal T.H.D.A."/>
            <person name="Brescovit A.D."/>
            <person name="Santos A.J."/>
        </authorList>
    </citation>
    <scope>NUCLEOTIDE SEQUENCE</scope>
    <source>
        <tissue evidence="1">Shoot tissue taken approximately 20 cm above the soil surface</tissue>
    </source>
</reference>
<dbReference type="EMBL" id="GBRH01199854">
    <property type="protein sequence ID" value="JAD98041.1"/>
    <property type="molecule type" value="Transcribed_RNA"/>
</dbReference>
<accession>A0A0A9EDB1</accession>
<protein>
    <submittedName>
        <fullName evidence="1">MTSSB</fullName>
    </submittedName>
</protein>
<evidence type="ECO:0000313" key="1">
    <source>
        <dbReference type="EMBL" id="JAD98041.1"/>
    </source>
</evidence>
<proteinExistence type="predicted"/>
<reference evidence="1" key="2">
    <citation type="journal article" date="2015" name="Data Brief">
        <title>Shoot transcriptome of the giant reed, Arundo donax.</title>
        <authorList>
            <person name="Barrero R.A."/>
            <person name="Guerrero F.D."/>
            <person name="Moolhuijzen P."/>
            <person name="Goolsby J.A."/>
            <person name="Tidwell J."/>
            <person name="Bellgard S.E."/>
            <person name="Bellgard M.I."/>
        </authorList>
    </citation>
    <scope>NUCLEOTIDE SEQUENCE</scope>
    <source>
        <tissue evidence="1">Shoot tissue taken approximately 20 cm above the soil surface</tissue>
    </source>
</reference>
<organism evidence="1">
    <name type="scientific">Arundo donax</name>
    <name type="common">Giant reed</name>
    <name type="synonym">Donax arundinaceus</name>
    <dbReference type="NCBI Taxonomy" id="35708"/>
    <lineage>
        <taxon>Eukaryota</taxon>
        <taxon>Viridiplantae</taxon>
        <taxon>Streptophyta</taxon>
        <taxon>Embryophyta</taxon>
        <taxon>Tracheophyta</taxon>
        <taxon>Spermatophyta</taxon>
        <taxon>Magnoliopsida</taxon>
        <taxon>Liliopsida</taxon>
        <taxon>Poales</taxon>
        <taxon>Poaceae</taxon>
        <taxon>PACMAD clade</taxon>
        <taxon>Arundinoideae</taxon>
        <taxon>Arundineae</taxon>
        <taxon>Arundo</taxon>
    </lineage>
</organism>
<name>A0A0A9EDB1_ARUDO</name>
<sequence>MKFSHLLSYPSCTPLLLIYRAPIVSELLTLSLFSEFASSVHFHLSVSVNINLCRQD</sequence>